<accession>A0A1S1X5S7</accession>
<dbReference type="InterPro" id="IPR011514">
    <property type="entry name" value="Secretin_N_2"/>
</dbReference>
<comment type="caution">
    <text evidence="7">The sequence shown here is derived from an EMBL/GenBank/DDBJ whole genome shotgun (WGS) entry which is preliminary data.</text>
</comment>
<dbReference type="GO" id="GO:0009306">
    <property type="term" value="P:protein secretion"/>
    <property type="evidence" value="ECO:0007669"/>
    <property type="project" value="InterPro"/>
</dbReference>
<evidence type="ECO:0000256" key="3">
    <source>
        <dbReference type="ARBA" id="ARBA00023136"/>
    </source>
</evidence>
<dbReference type="EMBL" id="MKCS01000001">
    <property type="protein sequence ID" value="OHX14815.1"/>
    <property type="molecule type" value="Genomic_DNA"/>
</dbReference>
<protein>
    <submittedName>
        <fullName evidence="7">Type IVB pilus formation outer membrane protein, R64 PilN family</fullName>
    </submittedName>
</protein>
<dbReference type="Pfam" id="PF07655">
    <property type="entry name" value="Secretin_N_2"/>
    <property type="match status" value="1"/>
</dbReference>
<evidence type="ECO:0000313" key="7">
    <source>
        <dbReference type="EMBL" id="OHX14815.1"/>
    </source>
</evidence>
<sequence length="555" mass="57890">MKKIVAALCGTAVLAGCGTPGMLQKTDDRVAETQRVLRSAESNLTYPSLSLVERDSGAWFAQRSVVMDEIDSLPPRFDQAASFSSGRLLPLSLMTEQIGKEQGVTIRLARDIFGITTSKSGGNGTQQPGMPSPPPGMPPLPGGMGMGMGMGGTSYPGAGSAPALDAEPKAQLNYSGTLRGLLDAVANKTSTNWSYRNGVVEFSRLVTRTFQIKTMPGVSSYSAKVGKSSQTTSGGSGSSGGSGGSSGGSTINFGSDSSVSMTSELRYWDKLSDTVNSMLSPLGKAMPSEMTSSITVTDSADVVERVRHYIDGENAVLGRQVNLSVQVFSVRLTEDSASGIDWNLVYKAASSGWGSTFNAAGDTLKGAGIFGITMNSGQFSGSQILLKALSQQGRVSTVVNTNVVTLNNQPAPVAVTNNQGYLASVTSTPGTNGSAASVGLTPGVVTTGFVMNLLPTLLDNRSVMLQVQIDLSELTEINEAKSGDNSIQTPITSAVQTMQRASLKSGQTLILSGFRRAKNNTARKGMFNYEGGSKSASQNDEETIIVITPQLTEGV</sequence>
<dbReference type="Proteomes" id="UP000180088">
    <property type="component" value="Unassembled WGS sequence"/>
</dbReference>
<keyword evidence="3" id="KW-0472">Membrane</keyword>
<comment type="subcellular location">
    <subcellularLocation>
        <location evidence="1">Membrane</location>
    </subcellularLocation>
</comment>
<dbReference type="InterPro" id="IPR013359">
    <property type="entry name" value="Pilus_4B_PilN"/>
</dbReference>
<gene>
    <name evidence="7" type="ORF">BI347_15845</name>
</gene>
<evidence type="ECO:0000259" key="5">
    <source>
        <dbReference type="Pfam" id="PF00263"/>
    </source>
</evidence>
<evidence type="ECO:0000259" key="6">
    <source>
        <dbReference type="Pfam" id="PF07655"/>
    </source>
</evidence>
<dbReference type="OrthoDB" id="6638496at2"/>
<feature type="region of interest" description="Disordered" evidence="4">
    <location>
        <begin position="221"/>
        <end position="251"/>
    </location>
</feature>
<proteinExistence type="predicted"/>
<dbReference type="Pfam" id="PF00263">
    <property type="entry name" value="Secretin"/>
    <property type="match status" value="1"/>
</dbReference>
<evidence type="ECO:0000256" key="2">
    <source>
        <dbReference type="ARBA" id="ARBA00022729"/>
    </source>
</evidence>
<evidence type="ECO:0000313" key="8">
    <source>
        <dbReference type="Proteomes" id="UP000180088"/>
    </source>
</evidence>
<dbReference type="STRING" id="1903179.BI347_15845"/>
<dbReference type="InterPro" id="IPR004846">
    <property type="entry name" value="T2SS/T3SS_dom"/>
</dbReference>
<dbReference type="PROSITE" id="PS51257">
    <property type="entry name" value="PROKAR_LIPOPROTEIN"/>
    <property type="match status" value="1"/>
</dbReference>
<dbReference type="InterPro" id="IPR050810">
    <property type="entry name" value="Bact_Secretion_Sys_Channel"/>
</dbReference>
<dbReference type="NCBIfam" id="TIGR02520">
    <property type="entry name" value="pilus_B_mal_scr"/>
    <property type="match status" value="1"/>
</dbReference>
<keyword evidence="2" id="KW-0732">Signal</keyword>
<dbReference type="AlphaFoldDB" id="A0A1S1X5S7"/>
<reference evidence="7 8" key="1">
    <citation type="submission" date="2016-09" db="EMBL/GenBank/DDBJ databases">
        <title>Chromobacterium muskegensis sp. nov., an insecticidal bacterium isolated from Sphagnum bogs.</title>
        <authorList>
            <person name="Sparks M.E."/>
            <person name="Blackburn M.B."/>
            <person name="Gundersen-Rindal D.E."/>
            <person name="Mitchell A."/>
            <person name="Farrar R."/>
            <person name="Kuhar D."/>
        </authorList>
    </citation>
    <scope>NUCLEOTIDE SEQUENCE [LARGE SCALE GENOMIC DNA]</scope>
    <source>
        <strain evidence="7 8">37-2</strain>
    </source>
</reference>
<dbReference type="GO" id="GO:0019867">
    <property type="term" value="C:outer membrane"/>
    <property type="evidence" value="ECO:0007669"/>
    <property type="project" value="InterPro"/>
</dbReference>
<dbReference type="GO" id="GO:0009297">
    <property type="term" value="P:pilus assembly"/>
    <property type="evidence" value="ECO:0007669"/>
    <property type="project" value="InterPro"/>
</dbReference>
<dbReference type="RefSeq" id="WP_071116299.1">
    <property type="nucleotide sequence ID" value="NZ_MKCS01000001.1"/>
</dbReference>
<evidence type="ECO:0000256" key="4">
    <source>
        <dbReference type="SAM" id="MobiDB-lite"/>
    </source>
</evidence>
<dbReference type="PANTHER" id="PTHR30332:SF24">
    <property type="entry name" value="SECRETIN GSPD-RELATED"/>
    <property type="match status" value="1"/>
</dbReference>
<feature type="compositionally biased region" description="Gly residues" evidence="4">
    <location>
        <begin position="234"/>
        <end position="247"/>
    </location>
</feature>
<feature type="domain" description="Type II/III secretion system secretin-like" evidence="5">
    <location>
        <begin position="388"/>
        <end position="550"/>
    </location>
</feature>
<organism evidence="7 8">
    <name type="scientific">Chromobacterium sphagni</name>
    <dbReference type="NCBI Taxonomy" id="1903179"/>
    <lineage>
        <taxon>Bacteria</taxon>
        <taxon>Pseudomonadati</taxon>
        <taxon>Pseudomonadota</taxon>
        <taxon>Betaproteobacteria</taxon>
        <taxon>Neisseriales</taxon>
        <taxon>Chromobacteriaceae</taxon>
        <taxon>Chromobacterium</taxon>
    </lineage>
</organism>
<name>A0A1S1X5S7_9NEIS</name>
<feature type="domain" description="Secretin N-terminal" evidence="6">
    <location>
        <begin position="207"/>
        <end position="281"/>
    </location>
</feature>
<evidence type="ECO:0000256" key="1">
    <source>
        <dbReference type="ARBA" id="ARBA00004370"/>
    </source>
</evidence>
<dbReference type="PANTHER" id="PTHR30332">
    <property type="entry name" value="PROBABLE GENERAL SECRETION PATHWAY PROTEIN D"/>
    <property type="match status" value="1"/>
</dbReference>